<sequence>MITGTKDECLCTLKEGHLLTISPGGTREALFSDETYKILWGKRKGFAQIAIDAKVPIIPMFTQNVREGYRTAGKTGILKKLYESIRWPVVFIYGGWPVKWRTYIGEPIPYDPDITVEELAK</sequence>
<feature type="non-terminal residue" evidence="1">
    <location>
        <position position="121"/>
    </location>
</feature>
<reference evidence="1 2" key="1">
    <citation type="journal article" date="2022" name="Gigascience">
        <title>A chromosome-level genome assembly and annotation of the desert horned lizard, Phrynosoma platyrhinos, provides insight into chromosomal rearrangements among reptiles.</title>
        <authorList>
            <person name="Koochekian N."/>
            <person name="Ascanio A."/>
            <person name="Farleigh K."/>
            <person name="Card D.C."/>
            <person name="Schield D.R."/>
            <person name="Castoe T.A."/>
            <person name="Jezkova T."/>
        </authorList>
    </citation>
    <scope>NUCLEOTIDE SEQUENCE [LARGE SCALE GENOMIC DNA]</scope>
    <source>
        <strain evidence="1">NK-2021</strain>
    </source>
</reference>
<dbReference type="PANTHER" id="PTHR22753:SF22">
    <property type="entry name" value="PHOSPHOLIPID_GLYCEROL ACYLTRANSFERASE DOMAIN-CONTAINING PROTEIN"/>
    <property type="match status" value="1"/>
</dbReference>
<accession>A0ABQ7SK57</accession>
<evidence type="ECO:0000313" key="2">
    <source>
        <dbReference type="Proteomes" id="UP000826234"/>
    </source>
</evidence>
<gene>
    <name evidence="1" type="ORF">JD844_016205</name>
</gene>
<dbReference type="EMBL" id="JAIPUX010005289">
    <property type="protein sequence ID" value="KAH0617707.1"/>
    <property type="molecule type" value="Genomic_DNA"/>
</dbReference>
<keyword evidence="2" id="KW-1185">Reference proteome</keyword>
<evidence type="ECO:0008006" key="3">
    <source>
        <dbReference type="Google" id="ProtNLM"/>
    </source>
</evidence>
<organism evidence="1 2">
    <name type="scientific">Phrynosoma platyrhinos</name>
    <name type="common">Desert horned lizard</name>
    <dbReference type="NCBI Taxonomy" id="52577"/>
    <lineage>
        <taxon>Eukaryota</taxon>
        <taxon>Metazoa</taxon>
        <taxon>Chordata</taxon>
        <taxon>Craniata</taxon>
        <taxon>Vertebrata</taxon>
        <taxon>Euteleostomi</taxon>
        <taxon>Lepidosauria</taxon>
        <taxon>Squamata</taxon>
        <taxon>Bifurcata</taxon>
        <taxon>Unidentata</taxon>
        <taxon>Episquamata</taxon>
        <taxon>Toxicofera</taxon>
        <taxon>Iguania</taxon>
        <taxon>Phrynosomatidae</taxon>
        <taxon>Phrynosomatinae</taxon>
        <taxon>Phrynosoma</taxon>
    </lineage>
</organism>
<evidence type="ECO:0000313" key="1">
    <source>
        <dbReference type="EMBL" id="KAH0617707.1"/>
    </source>
</evidence>
<protein>
    <recommendedName>
        <fullName evidence="3">Acyltransferase</fullName>
    </recommendedName>
</protein>
<dbReference type="SUPFAM" id="SSF69593">
    <property type="entry name" value="Glycerol-3-phosphate (1)-acyltransferase"/>
    <property type="match status" value="1"/>
</dbReference>
<dbReference type="Proteomes" id="UP000826234">
    <property type="component" value="Unassembled WGS sequence"/>
</dbReference>
<proteinExistence type="predicted"/>
<name>A0ABQ7SK57_PHRPL</name>
<comment type="caution">
    <text evidence="1">The sequence shown here is derived from an EMBL/GenBank/DDBJ whole genome shotgun (WGS) entry which is preliminary data.</text>
</comment>
<dbReference type="PANTHER" id="PTHR22753">
    <property type="entry name" value="TRANSMEMBRANE PROTEIN 68"/>
    <property type="match status" value="1"/>
</dbReference>
<dbReference type="CDD" id="cd07987">
    <property type="entry name" value="LPLAT_MGAT-like"/>
    <property type="match status" value="1"/>
</dbReference>